<dbReference type="EMBL" id="BLXT01006120">
    <property type="protein sequence ID" value="GFO29085.1"/>
    <property type="molecule type" value="Genomic_DNA"/>
</dbReference>
<protein>
    <submittedName>
        <fullName evidence="1">Scan domain-containing protein 3</fullName>
    </submittedName>
</protein>
<sequence>MDEFTECTPGWTRFWLLRVISTVQALDYDEVKRALMMRYDLTDGYRRRFRICELEKGDSAEMFIVKIKNYLNRWVKLPETK</sequence>
<dbReference type="PANTHER" id="PTHR46888">
    <property type="entry name" value="ZINC KNUCKLE DOMAINCONTAINING PROTEIN-RELATED"/>
    <property type="match status" value="1"/>
</dbReference>
<evidence type="ECO:0000313" key="2">
    <source>
        <dbReference type="Proteomes" id="UP000735302"/>
    </source>
</evidence>
<gene>
    <name evidence="1" type="ORF">PoB_005559000</name>
</gene>
<accession>A0AAV4CCD8</accession>
<name>A0AAV4CCD8_9GAST</name>
<keyword evidence="2" id="KW-1185">Reference proteome</keyword>
<reference evidence="1 2" key="1">
    <citation type="journal article" date="2021" name="Elife">
        <title>Chloroplast acquisition without the gene transfer in kleptoplastic sea slugs, Plakobranchus ocellatus.</title>
        <authorList>
            <person name="Maeda T."/>
            <person name="Takahashi S."/>
            <person name="Yoshida T."/>
            <person name="Shimamura S."/>
            <person name="Takaki Y."/>
            <person name="Nagai Y."/>
            <person name="Toyoda A."/>
            <person name="Suzuki Y."/>
            <person name="Arimoto A."/>
            <person name="Ishii H."/>
            <person name="Satoh N."/>
            <person name="Nishiyama T."/>
            <person name="Hasebe M."/>
            <person name="Maruyama T."/>
            <person name="Minagawa J."/>
            <person name="Obokata J."/>
            <person name="Shigenobu S."/>
        </authorList>
    </citation>
    <scope>NUCLEOTIDE SEQUENCE [LARGE SCALE GENOMIC DNA]</scope>
</reference>
<dbReference type="PANTHER" id="PTHR46888:SF1">
    <property type="entry name" value="RIBONUCLEASE H"/>
    <property type="match status" value="1"/>
</dbReference>
<organism evidence="1 2">
    <name type="scientific">Plakobranchus ocellatus</name>
    <dbReference type="NCBI Taxonomy" id="259542"/>
    <lineage>
        <taxon>Eukaryota</taxon>
        <taxon>Metazoa</taxon>
        <taxon>Spiralia</taxon>
        <taxon>Lophotrochozoa</taxon>
        <taxon>Mollusca</taxon>
        <taxon>Gastropoda</taxon>
        <taxon>Heterobranchia</taxon>
        <taxon>Euthyneura</taxon>
        <taxon>Panpulmonata</taxon>
        <taxon>Sacoglossa</taxon>
        <taxon>Placobranchoidea</taxon>
        <taxon>Plakobranchidae</taxon>
        <taxon>Plakobranchus</taxon>
    </lineage>
</organism>
<comment type="caution">
    <text evidence="1">The sequence shown here is derived from an EMBL/GenBank/DDBJ whole genome shotgun (WGS) entry which is preliminary data.</text>
</comment>
<dbReference type="Proteomes" id="UP000735302">
    <property type="component" value="Unassembled WGS sequence"/>
</dbReference>
<evidence type="ECO:0000313" key="1">
    <source>
        <dbReference type="EMBL" id="GFO29085.1"/>
    </source>
</evidence>
<proteinExistence type="predicted"/>
<dbReference type="AlphaFoldDB" id="A0AAV4CCD8"/>